<dbReference type="STRING" id="272630.MexAM1_META1p3815"/>
<dbReference type="Proteomes" id="UP000009081">
    <property type="component" value="Chromosome"/>
</dbReference>
<evidence type="ECO:0000313" key="1">
    <source>
        <dbReference type="EMBL" id="ACS41509.1"/>
    </source>
</evidence>
<dbReference type="AlphaFoldDB" id="C5AZY5"/>
<sequence length="20" mass="2108">MASCAMAQILAHYRAAKLGT</sequence>
<accession>C5AZY5</accession>
<gene>
    <name evidence="1" type="ordered locus">MexAM1_META1p3815</name>
</gene>
<dbReference type="KEGG" id="mea:Mex_1p3815"/>
<protein>
    <submittedName>
        <fullName evidence="1">Uncharacterized protein</fullName>
    </submittedName>
</protein>
<organism evidence="1 2">
    <name type="scientific">Methylorubrum extorquens (strain ATCC 14718 / DSM 1338 / JCM 2805 / NCIMB 9133 / AM1)</name>
    <name type="common">Methylobacterium extorquens</name>
    <dbReference type="NCBI Taxonomy" id="272630"/>
    <lineage>
        <taxon>Bacteria</taxon>
        <taxon>Pseudomonadati</taxon>
        <taxon>Pseudomonadota</taxon>
        <taxon>Alphaproteobacteria</taxon>
        <taxon>Hyphomicrobiales</taxon>
        <taxon>Methylobacteriaceae</taxon>
        <taxon>Methylorubrum</taxon>
    </lineage>
</organism>
<dbReference type="EMBL" id="CP001510">
    <property type="protein sequence ID" value="ACS41509.1"/>
    <property type="molecule type" value="Genomic_DNA"/>
</dbReference>
<keyword evidence="2" id="KW-1185">Reference proteome</keyword>
<name>C5AZY5_METEA</name>
<evidence type="ECO:0000313" key="2">
    <source>
        <dbReference type="Proteomes" id="UP000009081"/>
    </source>
</evidence>
<proteinExistence type="predicted"/>
<reference evidence="1 2" key="1">
    <citation type="journal article" date="2009" name="PLoS ONE">
        <title>Methylobacterium genome sequences: a reference blueprint to investigate microbial metabolism of C1 compounds from natural and industrial sources.</title>
        <authorList>
            <person name="Vuilleumier S."/>
            <person name="Chistoserdova L."/>
            <person name="Lee M.-C."/>
            <person name="Bringel F."/>
            <person name="Lajus A."/>
            <person name="Zhou Y."/>
            <person name="Gourion B."/>
            <person name="Barbe V."/>
            <person name="Chang J."/>
            <person name="Cruveiller S."/>
            <person name="Dossat C."/>
            <person name="Gillett W."/>
            <person name="Gruffaz C."/>
            <person name="Haugen E."/>
            <person name="Hourcade E."/>
            <person name="Levy R."/>
            <person name="Mangenot S."/>
            <person name="Muller E."/>
            <person name="Nadalig T."/>
            <person name="Pagni M."/>
            <person name="Penny C."/>
            <person name="Peyraud R."/>
            <person name="Robinson D.G."/>
            <person name="Roche D."/>
            <person name="Rouy Z."/>
            <person name="Saenampechek C."/>
            <person name="Salvignol G."/>
            <person name="Vallenet D."/>
            <person name="Wu Z."/>
            <person name="Marx C.J."/>
            <person name="Vorholt J.A."/>
            <person name="Olson M.V."/>
            <person name="Kaul R."/>
            <person name="Weissenbach J."/>
            <person name="Medigue C."/>
            <person name="Lidstrom M.E."/>
        </authorList>
    </citation>
    <scope>NUCLEOTIDE SEQUENCE [LARGE SCALE GENOMIC DNA]</scope>
    <source>
        <strain evidence="2">ATCC 14718 / DSM 1338 / JCM 2805 / NCIMB 9133 / AM1</strain>
    </source>
</reference>
<dbReference type="HOGENOM" id="CLU_3428263_0_0_5"/>